<keyword evidence="2" id="KW-1185">Reference proteome</keyword>
<comment type="caution">
    <text evidence="1">The sequence shown here is derived from an EMBL/GenBank/DDBJ whole genome shotgun (WGS) entry which is preliminary data.</text>
</comment>
<sequence>MIASAGVHADPAKDIPQRERMGAQIVKPNFNQLVLQGIRKMPKGGGYETSRRAAMGIRYSMVYRDNQLVVNARHAVPSYCSGATYLAFLYAVKEAERKGYLKLSQSDAIALLARGQQDGVGVWGRWNANGPGTAVFFHETGIGKNFESYQGAKPGDFMKIFWTDEIGKKEFGHSVIYLGSFRKDGAHWVKFWSSNQKQGYGEKSVPASKIKWAIFSRITDIRKVGNVDRISKKNTFLADMLTKSYSQKDVRKKAGMKSGTRRTFLGL</sequence>
<protein>
    <submittedName>
        <fullName evidence="1">Uncharacterized protein</fullName>
    </submittedName>
</protein>
<organism evidence="1 2">
    <name type="scientific">Oceaniferula marina</name>
    <dbReference type="NCBI Taxonomy" id="2748318"/>
    <lineage>
        <taxon>Bacteria</taxon>
        <taxon>Pseudomonadati</taxon>
        <taxon>Verrucomicrobiota</taxon>
        <taxon>Verrucomicrobiia</taxon>
        <taxon>Verrucomicrobiales</taxon>
        <taxon>Verrucomicrobiaceae</taxon>
        <taxon>Oceaniferula</taxon>
    </lineage>
</organism>
<proteinExistence type="predicted"/>
<dbReference type="AlphaFoldDB" id="A0A851GH23"/>
<dbReference type="EMBL" id="JACBAZ010000008">
    <property type="protein sequence ID" value="NWK57088.1"/>
    <property type="molecule type" value="Genomic_DNA"/>
</dbReference>
<gene>
    <name evidence="1" type="ORF">HW115_15810</name>
</gene>
<evidence type="ECO:0000313" key="1">
    <source>
        <dbReference type="EMBL" id="NWK57088.1"/>
    </source>
</evidence>
<dbReference type="Proteomes" id="UP000557872">
    <property type="component" value="Unassembled WGS sequence"/>
</dbReference>
<dbReference type="RefSeq" id="WP_178933924.1">
    <property type="nucleotide sequence ID" value="NZ_JACBAZ010000008.1"/>
</dbReference>
<evidence type="ECO:0000313" key="2">
    <source>
        <dbReference type="Proteomes" id="UP000557872"/>
    </source>
</evidence>
<name>A0A851GH23_9BACT</name>
<accession>A0A851GH23</accession>
<reference evidence="1 2" key="1">
    <citation type="submission" date="2020-07" db="EMBL/GenBank/DDBJ databases">
        <title>Roseicoccus Jingziensis gen. nov., sp. nov., isolated from coastal seawater.</title>
        <authorList>
            <person name="Feng X."/>
        </authorList>
    </citation>
    <scope>NUCLEOTIDE SEQUENCE [LARGE SCALE GENOMIC DNA]</scope>
    <source>
        <strain evidence="1 2">N1E253</strain>
    </source>
</reference>